<proteinExistence type="predicted"/>
<organism evidence="1 2">
    <name type="scientific">Hibiscus sabdariffa</name>
    <name type="common">roselle</name>
    <dbReference type="NCBI Taxonomy" id="183260"/>
    <lineage>
        <taxon>Eukaryota</taxon>
        <taxon>Viridiplantae</taxon>
        <taxon>Streptophyta</taxon>
        <taxon>Embryophyta</taxon>
        <taxon>Tracheophyta</taxon>
        <taxon>Spermatophyta</taxon>
        <taxon>Magnoliopsida</taxon>
        <taxon>eudicotyledons</taxon>
        <taxon>Gunneridae</taxon>
        <taxon>Pentapetalae</taxon>
        <taxon>rosids</taxon>
        <taxon>malvids</taxon>
        <taxon>Malvales</taxon>
        <taxon>Malvaceae</taxon>
        <taxon>Malvoideae</taxon>
        <taxon>Hibiscus</taxon>
    </lineage>
</organism>
<sequence>MTRNEQDLLWTETVNRGIESSGPNTGSLTFFEQFIEMTRTSSKCATMEEGRSEASAETGLCLIRIAFPEWDTWRLFSQTAVVTTAVNTLYGRINVLNC</sequence>
<dbReference type="EMBL" id="JBBPBN010000156">
    <property type="protein sequence ID" value="KAK8974937.1"/>
    <property type="molecule type" value="Genomic_DNA"/>
</dbReference>
<evidence type="ECO:0000313" key="1">
    <source>
        <dbReference type="EMBL" id="KAK8974937.1"/>
    </source>
</evidence>
<dbReference type="Proteomes" id="UP001396334">
    <property type="component" value="Unassembled WGS sequence"/>
</dbReference>
<comment type="caution">
    <text evidence="1">The sequence shown here is derived from an EMBL/GenBank/DDBJ whole genome shotgun (WGS) entry which is preliminary data.</text>
</comment>
<name>A0ABR2NFK5_9ROSI</name>
<reference evidence="1 2" key="1">
    <citation type="journal article" date="2024" name="G3 (Bethesda)">
        <title>Genome assembly of Hibiscus sabdariffa L. provides insights into metabolisms of medicinal natural products.</title>
        <authorList>
            <person name="Kim T."/>
        </authorList>
    </citation>
    <scope>NUCLEOTIDE SEQUENCE [LARGE SCALE GENOMIC DNA]</scope>
    <source>
        <strain evidence="1">TK-2024</strain>
        <tissue evidence="1">Old leaves</tissue>
    </source>
</reference>
<evidence type="ECO:0000313" key="2">
    <source>
        <dbReference type="Proteomes" id="UP001396334"/>
    </source>
</evidence>
<keyword evidence="2" id="KW-1185">Reference proteome</keyword>
<accession>A0ABR2NFK5</accession>
<protein>
    <submittedName>
        <fullName evidence="1">Uncharacterized protein</fullName>
    </submittedName>
</protein>
<gene>
    <name evidence="1" type="ORF">V6N11_066478</name>
</gene>